<organism evidence="2 3">
    <name type="scientific">Paenibacillus hexagrammi</name>
    <dbReference type="NCBI Taxonomy" id="2908839"/>
    <lineage>
        <taxon>Bacteria</taxon>
        <taxon>Bacillati</taxon>
        <taxon>Bacillota</taxon>
        <taxon>Bacilli</taxon>
        <taxon>Bacillales</taxon>
        <taxon>Paenibacillaceae</taxon>
        <taxon>Paenibacillus</taxon>
    </lineage>
</organism>
<dbReference type="Proteomes" id="UP001649230">
    <property type="component" value="Chromosome"/>
</dbReference>
<dbReference type="EMBL" id="CP090978">
    <property type="protein sequence ID" value="UJF31236.1"/>
    <property type="molecule type" value="Genomic_DNA"/>
</dbReference>
<keyword evidence="1" id="KW-1133">Transmembrane helix</keyword>
<keyword evidence="1" id="KW-0812">Transmembrane</keyword>
<sequence>MIELFIGLLLFILILISIKYNIRKFTQIAIVLINVLLIAEFAGSYLFYNKHNLSMWDYWQYKHQALDYSKVHDPSQIYKVANIEKQGCKLLQGCLVFVNLESTTSQDMMDVMFHNGKIIQSARPMDEKR</sequence>
<evidence type="ECO:0000313" key="2">
    <source>
        <dbReference type="EMBL" id="UJF31236.1"/>
    </source>
</evidence>
<proteinExistence type="predicted"/>
<keyword evidence="1" id="KW-0472">Membrane</keyword>
<accession>A0ABY3SDK7</accession>
<gene>
    <name evidence="2" type="ORF">L0M14_15265</name>
</gene>
<dbReference type="RefSeq" id="WP_235117584.1">
    <property type="nucleotide sequence ID" value="NZ_CP090978.1"/>
</dbReference>
<reference evidence="2 3" key="1">
    <citation type="journal article" date="2024" name="Int. J. Syst. Evol. Microbiol.">
        <title>Paenibacillus hexagrammi sp. nov., a novel bacterium isolated from the gut content of Hexagrammos agrammus.</title>
        <authorList>
            <person name="Jung H.K."/>
            <person name="Kim D.G."/>
            <person name="Zin H."/>
            <person name="Park J."/>
            <person name="Jung H."/>
            <person name="Kim Y.O."/>
            <person name="Kong H.J."/>
            <person name="Kim J.W."/>
            <person name="Kim Y.S."/>
        </authorList>
    </citation>
    <scope>NUCLEOTIDE SEQUENCE [LARGE SCALE GENOMIC DNA]</scope>
    <source>
        <strain evidence="2 3">YPD9-1</strain>
    </source>
</reference>
<feature type="transmembrane region" description="Helical" evidence="1">
    <location>
        <begin position="29"/>
        <end position="48"/>
    </location>
</feature>
<evidence type="ECO:0000256" key="1">
    <source>
        <dbReference type="SAM" id="Phobius"/>
    </source>
</evidence>
<name>A0ABY3SDK7_9BACL</name>
<keyword evidence="3" id="KW-1185">Reference proteome</keyword>
<evidence type="ECO:0000313" key="3">
    <source>
        <dbReference type="Proteomes" id="UP001649230"/>
    </source>
</evidence>
<protein>
    <submittedName>
        <fullName evidence="2">Uncharacterized protein</fullName>
    </submittedName>
</protein>